<comment type="caution">
    <text evidence="1">The sequence shown here is derived from an EMBL/GenBank/DDBJ whole genome shotgun (WGS) entry which is preliminary data.</text>
</comment>
<sequence>MPCPELFSEMDDHHRMARIHAFIPLCMYKHACTQSDIREEKRREEKRREEKRREEKRREEKRREEKRREEKRREEKRREEKRREEKRRHSGSCVAALGLVPVGIGWHLPPLQLVAILTRLLADGSWGHAGDN</sequence>
<dbReference type="Proteomes" id="UP000805704">
    <property type="component" value="Chromosome 23"/>
</dbReference>
<dbReference type="EMBL" id="CM024811">
    <property type="protein sequence ID" value="KAG8005332.1"/>
    <property type="molecule type" value="Genomic_DNA"/>
</dbReference>
<evidence type="ECO:0000313" key="2">
    <source>
        <dbReference type="Proteomes" id="UP000805704"/>
    </source>
</evidence>
<organism evidence="1 2">
    <name type="scientific">Nibea albiflora</name>
    <name type="common">Yellow drum</name>
    <name type="synonym">Corvina albiflora</name>
    <dbReference type="NCBI Taxonomy" id="240163"/>
    <lineage>
        <taxon>Eukaryota</taxon>
        <taxon>Metazoa</taxon>
        <taxon>Chordata</taxon>
        <taxon>Craniata</taxon>
        <taxon>Vertebrata</taxon>
        <taxon>Euteleostomi</taxon>
        <taxon>Actinopterygii</taxon>
        <taxon>Neopterygii</taxon>
        <taxon>Teleostei</taxon>
        <taxon>Neoteleostei</taxon>
        <taxon>Acanthomorphata</taxon>
        <taxon>Eupercaria</taxon>
        <taxon>Sciaenidae</taxon>
        <taxon>Nibea</taxon>
    </lineage>
</organism>
<evidence type="ECO:0000313" key="1">
    <source>
        <dbReference type="EMBL" id="KAG8005332.1"/>
    </source>
</evidence>
<reference evidence="1" key="1">
    <citation type="submission" date="2020-04" db="EMBL/GenBank/DDBJ databases">
        <title>A chromosome-scale assembly and high-density genetic map of the yellow drum (Nibea albiflora) genome.</title>
        <authorList>
            <person name="Xu D."/>
            <person name="Zhang W."/>
            <person name="Chen R."/>
            <person name="Tan P."/>
            <person name="Wang L."/>
            <person name="Song H."/>
            <person name="Tian L."/>
            <person name="Zhu Q."/>
            <person name="Wang B."/>
        </authorList>
    </citation>
    <scope>NUCLEOTIDE SEQUENCE</scope>
    <source>
        <strain evidence="1">ZJHYS-2018</strain>
    </source>
</reference>
<protein>
    <submittedName>
        <fullName evidence="1">Uncharacterized protein</fullName>
    </submittedName>
</protein>
<gene>
    <name evidence="1" type="ORF">GBF38_011335</name>
</gene>
<accession>A0ACB7ESY3</accession>
<proteinExistence type="predicted"/>
<name>A0ACB7ESY3_NIBAL</name>
<keyword evidence="2" id="KW-1185">Reference proteome</keyword>